<feature type="domain" description="HTH cro/C1-type" evidence="6">
    <location>
        <begin position="3"/>
        <end position="46"/>
    </location>
</feature>
<gene>
    <name evidence="7" type="ORF">KDL28_10875</name>
</gene>
<comment type="similarity">
    <text evidence="1">Belongs to the bacterial solute-binding protein 1 family.</text>
</comment>
<feature type="compositionally biased region" description="Basic residues" evidence="4">
    <location>
        <begin position="335"/>
        <end position="355"/>
    </location>
</feature>
<accession>A0ABT0ZXW4</accession>
<dbReference type="Gene3D" id="3.40.50.2300">
    <property type="match status" value="1"/>
</dbReference>
<dbReference type="SMART" id="SM00354">
    <property type="entry name" value="HTH_LACI"/>
    <property type="match status" value="1"/>
</dbReference>
<proteinExistence type="inferred from homology"/>
<dbReference type="InterPro" id="IPR010982">
    <property type="entry name" value="Lambda_DNA-bd_dom_sf"/>
</dbReference>
<feature type="compositionally biased region" description="Gly residues" evidence="4">
    <location>
        <begin position="292"/>
        <end position="303"/>
    </location>
</feature>
<keyword evidence="3" id="KW-0732">Signal</keyword>
<reference evidence="7" key="1">
    <citation type="submission" date="2021-04" db="EMBL/GenBank/DDBJ databases">
        <title>Pseudonocardia sp. nov., isolated from sandy soil of mangrove forest.</title>
        <authorList>
            <person name="Zan Z."/>
            <person name="Huang R."/>
            <person name="Liu W."/>
        </authorList>
    </citation>
    <scope>NUCLEOTIDE SEQUENCE</scope>
    <source>
        <strain evidence="7">S2-4</strain>
    </source>
</reference>
<dbReference type="Gene3D" id="3.40.190.10">
    <property type="entry name" value="Periplasmic binding protein-like II"/>
    <property type="match status" value="2"/>
</dbReference>
<dbReference type="InterPro" id="IPR028082">
    <property type="entry name" value="Peripla_BP_I"/>
</dbReference>
<evidence type="ECO:0000259" key="5">
    <source>
        <dbReference type="PROSITE" id="PS50932"/>
    </source>
</evidence>
<evidence type="ECO:0000256" key="1">
    <source>
        <dbReference type="ARBA" id="ARBA00008520"/>
    </source>
</evidence>
<dbReference type="PANTHER" id="PTHR30061">
    <property type="entry name" value="MALTOSE-BINDING PERIPLASMIC PROTEIN"/>
    <property type="match status" value="1"/>
</dbReference>
<dbReference type="SUPFAM" id="SSF47413">
    <property type="entry name" value="lambda repressor-like DNA-binding domains"/>
    <property type="match status" value="1"/>
</dbReference>
<dbReference type="PROSITE" id="PS50932">
    <property type="entry name" value="HTH_LACI_2"/>
    <property type="match status" value="1"/>
</dbReference>
<dbReference type="PROSITE" id="PS50943">
    <property type="entry name" value="HTH_CROC1"/>
    <property type="match status" value="1"/>
</dbReference>
<keyword evidence="8" id="KW-1185">Reference proteome</keyword>
<feature type="compositionally biased region" description="Basic and acidic residues" evidence="4">
    <location>
        <begin position="356"/>
        <end position="368"/>
    </location>
</feature>
<keyword evidence="2" id="KW-0813">Transport</keyword>
<evidence type="ECO:0000256" key="3">
    <source>
        <dbReference type="ARBA" id="ARBA00022729"/>
    </source>
</evidence>
<evidence type="ECO:0000313" key="7">
    <source>
        <dbReference type="EMBL" id="MCO1655556.1"/>
    </source>
</evidence>
<dbReference type="InterPro" id="IPR000843">
    <property type="entry name" value="HTH_LacI"/>
</dbReference>
<dbReference type="InterPro" id="IPR006059">
    <property type="entry name" value="SBP"/>
</dbReference>
<evidence type="ECO:0000256" key="4">
    <source>
        <dbReference type="SAM" id="MobiDB-lite"/>
    </source>
</evidence>
<organism evidence="7 8">
    <name type="scientific">Pseudonocardia humida</name>
    <dbReference type="NCBI Taxonomy" id="2800819"/>
    <lineage>
        <taxon>Bacteria</taxon>
        <taxon>Bacillati</taxon>
        <taxon>Actinomycetota</taxon>
        <taxon>Actinomycetes</taxon>
        <taxon>Pseudonocardiales</taxon>
        <taxon>Pseudonocardiaceae</taxon>
        <taxon>Pseudonocardia</taxon>
    </lineage>
</organism>
<dbReference type="Proteomes" id="UP001165283">
    <property type="component" value="Unassembled WGS sequence"/>
</dbReference>
<feature type="region of interest" description="Disordered" evidence="4">
    <location>
        <begin position="222"/>
        <end position="402"/>
    </location>
</feature>
<sequence>MVTSRDVARIAGVSQSTVSYVMSGRRSISPQTRKRVLDAIDQLTYQPNAGARALASQRTQVIGLVVPFGPGADTAGILPFLETIAGCARAEDHDVLLVTADEGAAGLTRLAGRALCDAIVMMGIEAVDARIPVAAALGVPVILIGVPDDSAGLHCVDLDFSRAGELAVDELAALGHDRVVLIEHPAEIIDRDLNYVRRFQRGAAAAVGRHGLDYSVVAPVPPGPAGARAAGPRARGGGGRRGGRQAGARLLGRGPGPAGPGGGPRGRRARARGRRPTGGGRPERPGHRAGAAGPGRARGGAGSGHLADRAVHRRRRRGEHPRGDERVAGAAGRLAARHGHPLPAARSRRGAPRRAGRADRAAAHPPRDHRPRPLTAAPAAGDRRTPAIDTHRHERTDMARRGAPLRTAVPALVAAAALGLSACGGGGGGAGGGEVTSLRVLDYYNNEPDKTVYAQKLDECGRQAGVAIEREVVPGAQLVAKVLQQASSRTLPDVLMLDNPDLQQIASTGALAPVTDFGLSADGFQEGVASASTFEGQVYGLQPVTNSIGLFYNVDILAQAGITPPTTWDELKTAAATLTQGERYGVAFSAVADYEGAWQFLPFMWTNGGDETDIATPQTAQALQLWVDLVNSGSASKSVLNWGQADVKDQFAAGNAAMMVNGPWQFPALDEVAGLEYEVVPIPVPRAGQDVVAPLGGETWTIPRTGDPARQAKAAEIVACLNTDDNQIALATDRTTVPTKTALRDRFVAEVPRMAAFTDIVQTARSRTGKLGAEWPAAATRIYTAVQTALTGGATPEQALQQAQDG</sequence>
<dbReference type="CDD" id="cd13585">
    <property type="entry name" value="PBP2_TMBP_like"/>
    <property type="match status" value="1"/>
</dbReference>
<dbReference type="SUPFAM" id="SSF53822">
    <property type="entry name" value="Periplasmic binding protein-like I"/>
    <property type="match status" value="1"/>
</dbReference>
<evidence type="ECO:0000256" key="2">
    <source>
        <dbReference type="ARBA" id="ARBA00022448"/>
    </source>
</evidence>
<name>A0ABT0ZXW4_9PSEU</name>
<dbReference type="Pfam" id="PF00356">
    <property type="entry name" value="LacI"/>
    <property type="match status" value="1"/>
</dbReference>
<dbReference type="CDD" id="cd01392">
    <property type="entry name" value="HTH_LacI"/>
    <property type="match status" value="1"/>
</dbReference>
<comment type="caution">
    <text evidence="7">The sequence shown here is derived from an EMBL/GenBank/DDBJ whole genome shotgun (WGS) entry which is preliminary data.</text>
</comment>
<protein>
    <submittedName>
        <fullName evidence="7">Extracellular solute-binding protein</fullName>
    </submittedName>
</protein>
<feature type="compositionally biased region" description="Basic and acidic residues" evidence="4">
    <location>
        <begin position="381"/>
        <end position="400"/>
    </location>
</feature>
<dbReference type="PANTHER" id="PTHR30061:SF50">
    <property type="entry name" value="MALTOSE_MALTODEXTRIN-BINDING PERIPLASMIC PROTEIN"/>
    <property type="match status" value="1"/>
</dbReference>
<dbReference type="Pfam" id="PF13416">
    <property type="entry name" value="SBP_bac_8"/>
    <property type="match status" value="1"/>
</dbReference>
<dbReference type="InterPro" id="IPR001387">
    <property type="entry name" value="Cro/C1-type_HTH"/>
</dbReference>
<feature type="compositionally biased region" description="Gly residues" evidence="4">
    <location>
        <begin position="253"/>
        <end position="264"/>
    </location>
</feature>
<feature type="domain" description="HTH lacI-type" evidence="5">
    <location>
        <begin position="2"/>
        <end position="56"/>
    </location>
</feature>
<evidence type="ECO:0000259" key="6">
    <source>
        <dbReference type="PROSITE" id="PS50943"/>
    </source>
</evidence>
<feature type="compositionally biased region" description="Basic residues" evidence="4">
    <location>
        <begin position="265"/>
        <end position="275"/>
    </location>
</feature>
<dbReference type="Gene3D" id="1.10.260.40">
    <property type="entry name" value="lambda repressor-like DNA-binding domains"/>
    <property type="match status" value="1"/>
</dbReference>
<dbReference type="SUPFAM" id="SSF53850">
    <property type="entry name" value="Periplasmic binding protein-like II"/>
    <property type="match status" value="1"/>
</dbReference>
<evidence type="ECO:0000313" key="8">
    <source>
        <dbReference type="Proteomes" id="UP001165283"/>
    </source>
</evidence>
<dbReference type="EMBL" id="JAGSOV010000023">
    <property type="protein sequence ID" value="MCO1655556.1"/>
    <property type="molecule type" value="Genomic_DNA"/>
</dbReference>